<name>A0A4R3MUW8_9BACI</name>
<feature type="region of interest" description="Disordered" evidence="1">
    <location>
        <begin position="1"/>
        <end position="31"/>
    </location>
</feature>
<comment type="caution">
    <text evidence="2">The sequence shown here is derived from an EMBL/GenBank/DDBJ whole genome shotgun (WGS) entry which is preliminary data.</text>
</comment>
<proteinExistence type="predicted"/>
<evidence type="ECO:0000313" key="2">
    <source>
        <dbReference type="EMBL" id="TCT18098.1"/>
    </source>
</evidence>
<protein>
    <submittedName>
        <fullName evidence="2">Uncharacterized protein</fullName>
    </submittedName>
</protein>
<dbReference type="AlphaFoldDB" id="A0A4R3MUW8"/>
<reference evidence="2 3" key="1">
    <citation type="submission" date="2019-03" db="EMBL/GenBank/DDBJ databases">
        <title>Genomic Encyclopedia of Type Strains, Phase IV (KMG-IV): sequencing the most valuable type-strain genomes for metagenomic binning, comparative biology and taxonomic classification.</title>
        <authorList>
            <person name="Goeker M."/>
        </authorList>
    </citation>
    <scope>NUCLEOTIDE SEQUENCE [LARGE SCALE GENOMIC DNA]</scope>
    <source>
        <strain evidence="2 3">DSM 25894</strain>
    </source>
</reference>
<evidence type="ECO:0000313" key="3">
    <source>
        <dbReference type="Proteomes" id="UP000294650"/>
    </source>
</evidence>
<dbReference type="Proteomes" id="UP000294650">
    <property type="component" value="Unassembled WGS sequence"/>
</dbReference>
<feature type="compositionally biased region" description="Basic and acidic residues" evidence="1">
    <location>
        <begin position="1"/>
        <end position="16"/>
    </location>
</feature>
<organism evidence="2 3">
    <name type="scientific">Melghiribacillus thermohalophilus</name>
    <dbReference type="NCBI Taxonomy" id="1324956"/>
    <lineage>
        <taxon>Bacteria</taxon>
        <taxon>Bacillati</taxon>
        <taxon>Bacillota</taxon>
        <taxon>Bacilli</taxon>
        <taxon>Bacillales</taxon>
        <taxon>Bacillaceae</taxon>
        <taxon>Melghiribacillus</taxon>
    </lineage>
</organism>
<accession>A0A4R3MUW8</accession>
<evidence type="ECO:0000256" key="1">
    <source>
        <dbReference type="SAM" id="MobiDB-lite"/>
    </source>
</evidence>
<dbReference type="EMBL" id="SMAN01000024">
    <property type="protein sequence ID" value="TCT18098.1"/>
    <property type="molecule type" value="Genomic_DNA"/>
</dbReference>
<keyword evidence="3" id="KW-1185">Reference proteome</keyword>
<gene>
    <name evidence="2" type="ORF">EDD68_12451</name>
</gene>
<sequence>MDSDDEREHDGKDRIESVSFGDKKKRRGDTSMIEYGMTNRAVQTMSERFWSIRRAD</sequence>